<dbReference type="Proteomes" id="UP000029224">
    <property type="component" value="Unassembled WGS sequence"/>
</dbReference>
<name>A0A090TCI7_9VIBR</name>
<gene>
    <name evidence="1" type="ORF">JCM19240_6833</name>
</gene>
<organism evidence="1 2">
    <name type="scientific">Vibrio maritimus</name>
    <dbReference type="NCBI Taxonomy" id="990268"/>
    <lineage>
        <taxon>Bacteria</taxon>
        <taxon>Pseudomonadati</taxon>
        <taxon>Pseudomonadota</taxon>
        <taxon>Gammaproteobacteria</taxon>
        <taxon>Vibrionales</taxon>
        <taxon>Vibrionaceae</taxon>
        <taxon>Vibrio</taxon>
    </lineage>
</organism>
<comment type="caution">
    <text evidence="1">The sequence shown here is derived from an EMBL/GenBank/DDBJ whole genome shotgun (WGS) entry which is preliminary data.</text>
</comment>
<proteinExistence type="predicted"/>
<reference evidence="1 2" key="2">
    <citation type="submission" date="2014-09" db="EMBL/GenBank/DDBJ databases">
        <authorList>
            <consortium name="NBRP consortium"/>
            <person name="Sawabe T."/>
            <person name="Meirelles P."/>
            <person name="Nakanishi M."/>
            <person name="Sayaka M."/>
            <person name="Hattori M."/>
            <person name="Ohkuma M."/>
        </authorList>
    </citation>
    <scope>NUCLEOTIDE SEQUENCE [LARGE SCALE GENOMIC DNA]</scope>
    <source>
        <strain evidence="1 2">JCM 19240</strain>
    </source>
</reference>
<accession>A0A090TCI7</accession>
<evidence type="ECO:0000313" key="1">
    <source>
        <dbReference type="EMBL" id="GAL37655.1"/>
    </source>
</evidence>
<keyword evidence="2" id="KW-1185">Reference proteome</keyword>
<dbReference type="EMBL" id="BBMT01000019">
    <property type="protein sequence ID" value="GAL37655.1"/>
    <property type="molecule type" value="Genomic_DNA"/>
</dbReference>
<reference evidence="1 2" key="1">
    <citation type="submission" date="2014-09" db="EMBL/GenBank/DDBJ databases">
        <title>Vibrio maritimus JCM 19240. (C210) whole genome shotgun sequence.</title>
        <authorList>
            <person name="Sawabe T."/>
            <person name="Meirelles P."/>
            <person name="Nakanishi M."/>
            <person name="Sayaka M."/>
            <person name="Hattori M."/>
            <person name="Ohkuma M."/>
        </authorList>
    </citation>
    <scope>NUCLEOTIDE SEQUENCE [LARGE SCALE GENOMIC DNA]</scope>
    <source>
        <strain evidence="1 2">JCM 19240</strain>
    </source>
</reference>
<protein>
    <submittedName>
        <fullName evidence="1">Uncharacterized protein</fullName>
    </submittedName>
</protein>
<evidence type="ECO:0000313" key="2">
    <source>
        <dbReference type="Proteomes" id="UP000029224"/>
    </source>
</evidence>
<dbReference type="AlphaFoldDB" id="A0A090TCI7"/>
<sequence>MLQTTLLALIYQLAGREETARQYWNEAEQSVIDINAIAAQQLDVMILDDSLRATLEHARLSLANATD</sequence>